<reference evidence="5 6" key="1">
    <citation type="submission" date="2016-02" db="EMBL/GenBank/DDBJ databases">
        <title>Discovery of a natural microsporidian pathogen with a broad tissue tropism in Caenorhabditis elegans.</title>
        <authorList>
            <person name="Luallen R.J."/>
            <person name="Reinke A.W."/>
            <person name="Tong L."/>
            <person name="Botts M.R."/>
            <person name="Felix M.-A."/>
            <person name="Troemel E.R."/>
        </authorList>
    </citation>
    <scope>NUCLEOTIDE SEQUENCE [LARGE SCALE GENOMIC DNA]</scope>
    <source>
        <strain evidence="5 6">JUm2807</strain>
    </source>
</reference>
<evidence type="ECO:0000313" key="6">
    <source>
        <dbReference type="Proteomes" id="UP000185944"/>
    </source>
</evidence>
<dbReference type="SMART" id="SM00154">
    <property type="entry name" value="ZnF_AN1"/>
    <property type="match status" value="1"/>
</dbReference>
<comment type="caution">
    <text evidence="5">The sequence shown here is derived from an EMBL/GenBank/DDBJ whole genome shotgun (WGS) entry which is preliminary data.</text>
</comment>
<proteinExistence type="predicted"/>
<protein>
    <recommendedName>
        <fullName evidence="4">AN1-type domain-containing protein</fullName>
    </recommendedName>
</protein>
<name>A0A177EBS5_9MICR</name>
<evidence type="ECO:0000313" key="5">
    <source>
        <dbReference type="EMBL" id="OAG29403.1"/>
    </source>
</evidence>
<evidence type="ECO:0000256" key="1">
    <source>
        <dbReference type="ARBA" id="ARBA00022723"/>
    </source>
</evidence>
<dbReference type="GO" id="GO:0008270">
    <property type="term" value="F:zinc ion binding"/>
    <property type="evidence" value="ECO:0007669"/>
    <property type="project" value="UniProtKB-KW"/>
</dbReference>
<dbReference type="Gene3D" id="4.10.1110.10">
    <property type="entry name" value="AN1-like Zinc finger"/>
    <property type="match status" value="1"/>
</dbReference>
<dbReference type="InterPro" id="IPR000058">
    <property type="entry name" value="Znf_AN1"/>
</dbReference>
<dbReference type="RefSeq" id="XP_067544051.1">
    <property type="nucleotide sequence ID" value="XM_067687954.1"/>
</dbReference>
<gene>
    <name evidence="5" type="ORF">NEDG_00536</name>
</gene>
<dbReference type="SUPFAM" id="SSF118310">
    <property type="entry name" value="AN1-like Zinc finger"/>
    <property type="match status" value="1"/>
</dbReference>
<dbReference type="VEuPathDB" id="MicrosporidiaDB:NEDG_00536"/>
<dbReference type="InterPro" id="IPR035896">
    <property type="entry name" value="AN1-like_Znf"/>
</dbReference>
<keyword evidence="3" id="KW-0862">Zinc</keyword>
<sequence length="183" mass="20263">MEDQQKLTLYHISIYTKKTEKKRMESGERCVFSQVGDNDACSGAERTVSIKIVYNYAEESVLVSASADIVDEIKKKAHELFSLSCIRLEIDGRPLKSADQIFGVEVPVVSVIGIKKKCAVGVCKNSAGSSLQTTCKFCTKNFCIRHSIPEEHTCENLSMCKAEAVQENLEKLLSGKSRGRSSF</sequence>
<dbReference type="GeneID" id="93646886"/>
<dbReference type="OrthoDB" id="428577at2759"/>
<organism evidence="5 6">
    <name type="scientific">Nematocida displodere</name>
    <dbReference type="NCBI Taxonomy" id="1805483"/>
    <lineage>
        <taxon>Eukaryota</taxon>
        <taxon>Fungi</taxon>
        <taxon>Fungi incertae sedis</taxon>
        <taxon>Microsporidia</taxon>
        <taxon>Nematocida</taxon>
    </lineage>
</organism>
<keyword evidence="2" id="KW-0863">Zinc-finger</keyword>
<evidence type="ECO:0000256" key="2">
    <source>
        <dbReference type="ARBA" id="ARBA00022771"/>
    </source>
</evidence>
<dbReference type="Proteomes" id="UP000185944">
    <property type="component" value="Unassembled WGS sequence"/>
</dbReference>
<accession>A0A177EBS5</accession>
<keyword evidence="1" id="KW-0479">Metal-binding</keyword>
<dbReference type="AlphaFoldDB" id="A0A177EBS5"/>
<dbReference type="Pfam" id="PF01428">
    <property type="entry name" value="zf-AN1"/>
    <property type="match status" value="1"/>
</dbReference>
<feature type="domain" description="AN1-type" evidence="4">
    <location>
        <begin position="118"/>
        <end position="159"/>
    </location>
</feature>
<evidence type="ECO:0000256" key="3">
    <source>
        <dbReference type="ARBA" id="ARBA00022833"/>
    </source>
</evidence>
<evidence type="ECO:0000259" key="4">
    <source>
        <dbReference type="SMART" id="SM00154"/>
    </source>
</evidence>
<dbReference type="EMBL" id="LTDL01000040">
    <property type="protein sequence ID" value="OAG29403.1"/>
    <property type="molecule type" value="Genomic_DNA"/>
</dbReference>
<keyword evidence="6" id="KW-1185">Reference proteome</keyword>